<protein>
    <submittedName>
        <fullName evidence="2">XRE family transcriptional regulator</fullName>
    </submittedName>
</protein>
<dbReference type="CDD" id="cd00093">
    <property type="entry name" value="HTH_XRE"/>
    <property type="match status" value="1"/>
</dbReference>
<dbReference type="Proteomes" id="UP001230156">
    <property type="component" value="Unassembled WGS sequence"/>
</dbReference>
<evidence type="ECO:0000259" key="1">
    <source>
        <dbReference type="PROSITE" id="PS50943"/>
    </source>
</evidence>
<organism evidence="2 3">
    <name type="scientific">Dongia sedimenti</name>
    <dbReference type="NCBI Taxonomy" id="3064282"/>
    <lineage>
        <taxon>Bacteria</taxon>
        <taxon>Pseudomonadati</taxon>
        <taxon>Pseudomonadota</taxon>
        <taxon>Alphaproteobacteria</taxon>
        <taxon>Rhodospirillales</taxon>
        <taxon>Dongiaceae</taxon>
        <taxon>Dongia</taxon>
    </lineage>
</organism>
<gene>
    <name evidence="2" type="ORF">Q8A70_13340</name>
</gene>
<dbReference type="EMBL" id="JAUYVI010000004">
    <property type="protein sequence ID" value="MDQ7248663.1"/>
    <property type="molecule type" value="Genomic_DNA"/>
</dbReference>
<dbReference type="RefSeq" id="WP_379956146.1">
    <property type="nucleotide sequence ID" value="NZ_JAUYVI010000004.1"/>
</dbReference>
<dbReference type="InterPro" id="IPR010982">
    <property type="entry name" value="Lambda_DNA-bd_dom_sf"/>
</dbReference>
<reference evidence="3" key="1">
    <citation type="submission" date="2023-08" db="EMBL/GenBank/DDBJ databases">
        <title>Rhodospirillaceae gen. nov., a novel taxon isolated from the Yangtze River Yuezi River estuary sludge.</title>
        <authorList>
            <person name="Ruan L."/>
        </authorList>
    </citation>
    <scope>NUCLEOTIDE SEQUENCE [LARGE SCALE GENOMIC DNA]</scope>
    <source>
        <strain evidence="3">R-7</strain>
    </source>
</reference>
<evidence type="ECO:0000313" key="3">
    <source>
        <dbReference type="Proteomes" id="UP001230156"/>
    </source>
</evidence>
<dbReference type="Pfam" id="PF13744">
    <property type="entry name" value="HTH_37"/>
    <property type="match status" value="1"/>
</dbReference>
<keyword evidence="3" id="KW-1185">Reference proteome</keyword>
<comment type="caution">
    <text evidence="2">The sequence shown here is derived from an EMBL/GenBank/DDBJ whole genome shotgun (WGS) entry which is preliminary data.</text>
</comment>
<dbReference type="SUPFAM" id="SSF47413">
    <property type="entry name" value="lambda repressor-like DNA-binding domains"/>
    <property type="match status" value="1"/>
</dbReference>
<dbReference type="PROSITE" id="PS50943">
    <property type="entry name" value="HTH_CROC1"/>
    <property type="match status" value="1"/>
</dbReference>
<sequence length="70" mass="7856">MRGSRMTQVELAAKTGLKQPEISRILNGKHRGFSTDRLARIAFKLGTLPMIKLEPMPQRRSGKKAPRRAA</sequence>
<accession>A0ABU0YPE5</accession>
<proteinExistence type="predicted"/>
<dbReference type="InterPro" id="IPR039554">
    <property type="entry name" value="HigA2-like_HTH"/>
</dbReference>
<dbReference type="InterPro" id="IPR001387">
    <property type="entry name" value="Cro/C1-type_HTH"/>
</dbReference>
<evidence type="ECO:0000313" key="2">
    <source>
        <dbReference type="EMBL" id="MDQ7248663.1"/>
    </source>
</evidence>
<name>A0ABU0YPE5_9PROT</name>
<feature type="domain" description="HTH cro/C1-type" evidence="1">
    <location>
        <begin position="6"/>
        <end position="53"/>
    </location>
</feature>
<dbReference type="Gene3D" id="1.10.260.40">
    <property type="entry name" value="lambda repressor-like DNA-binding domains"/>
    <property type="match status" value="1"/>
</dbReference>